<evidence type="ECO:0000259" key="32">
    <source>
        <dbReference type="SMART" id="SM01242"/>
    </source>
</evidence>
<evidence type="ECO:0000256" key="14">
    <source>
        <dbReference type="ARBA" id="ARBA00022837"/>
    </source>
</evidence>
<dbReference type="GO" id="GO:0043236">
    <property type="term" value="F:laminin binding"/>
    <property type="evidence" value="ECO:0007669"/>
    <property type="project" value="TreeGrafter"/>
</dbReference>
<dbReference type="GO" id="GO:0007517">
    <property type="term" value="P:muscle organ development"/>
    <property type="evidence" value="ECO:0007669"/>
    <property type="project" value="UniProtKB-KW"/>
</dbReference>
<dbReference type="SMART" id="SM00187">
    <property type="entry name" value="INB"/>
    <property type="match status" value="1"/>
</dbReference>
<evidence type="ECO:0000256" key="16">
    <source>
        <dbReference type="ARBA" id="ARBA00022889"/>
    </source>
</evidence>
<evidence type="ECO:0000256" key="6">
    <source>
        <dbReference type="ARBA" id="ARBA00022475"/>
    </source>
</evidence>
<evidence type="ECO:0000259" key="31">
    <source>
        <dbReference type="SMART" id="SM01241"/>
    </source>
</evidence>
<dbReference type="FunFam" id="2.10.25.10:FF:000043">
    <property type="entry name" value="Integrin beta"/>
    <property type="match status" value="1"/>
</dbReference>
<dbReference type="SUPFAM" id="SSF69687">
    <property type="entry name" value="Integrin beta tail domain"/>
    <property type="match status" value="1"/>
</dbReference>
<dbReference type="GO" id="GO:0033627">
    <property type="term" value="P:cell adhesion mediated by integrin"/>
    <property type="evidence" value="ECO:0007669"/>
    <property type="project" value="TreeGrafter"/>
</dbReference>
<feature type="disulfide bond" evidence="25">
    <location>
        <begin position="552"/>
        <end position="557"/>
    </location>
</feature>
<feature type="disulfide bond" evidence="25">
    <location>
        <begin position="573"/>
        <end position="604"/>
    </location>
</feature>
<evidence type="ECO:0000256" key="24">
    <source>
        <dbReference type="ARBA" id="ARBA00023273"/>
    </source>
</evidence>
<keyword evidence="19 26" id="KW-0401">Integrin</keyword>
<dbReference type="InterPro" id="IPR040622">
    <property type="entry name" value="EGF_integrin_1"/>
</dbReference>
<proteinExistence type="inferred from homology"/>
<dbReference type="GO" id="GO:0005925">
    <property type="term" value="C:focal adhesion"/>
    <property type="evidence" value="ECO:0007669"/>
    <property type="project" value="TreeGrafter"/>
</dbReference>
<dbReference type="GO" id="GO:0019901">
    <property type="term" value="F:protein kinase binding"/>
    <property type="evidence" value="ECO:0007669"/>
    <property type="project" value="TreeGrafter"/>
</dbReference>
<feature type="disulfide bond" evidence="25">
    <location>
        <begin position="31"/>
        <end position="461"/>
    </location>
</feature>
<evidence type="ECO:0000256" key="28">
    <source>
        <dbReference type="SAM" id="SignalP"/>
    </source>
</evidence>
<evidence type="ECO:0000256" key="26">
    <source>
        <dbReference type="RuleBase" id="RU000633"/>
    </source>
</evidence>
<feature type="disulfide bond" evidence="25">
    <location>
        <begin position="52"/>
        <end position="62"/>
    </location>
</feature>
<dbReference type="Gene3D" id="1.20.5.100">
    <property type="entry name" value="Cytochrome c1, transmembrane anchor, C-terminal"/>
    <property type="match status" value="1"/>
</dbReference>
<dbReference type="SMART" id="SM01241">
    <property type="entry name" value="Integrin_b_cyt"/>
    <property type="match status" value="1"/>
</dbReference>
<dbReference type="GO" id="GO:0032587">
    <property type="term" value="C:ruffle membrane"/>
    <property type="evidence" value="ECO:0007669"/>
    <property type="project" value="UniProtKB-SubCell"/>
</dbReference>
<keyword evidence="13" id="KW-0677">Repeat</keyword>
<feature type="disulfide bond" evidence="25">
    <location>
        <begin position="39"/>
        <end position="49"/>
    </location>
</feature>
<dbReference type="Pfam" id="PF07974">
    <property type="entry name" value="EGF_2"/>
    <property type="match status" value="1"/>
</dbReference>
<feature type="disulfide bond" evidence="25">
    <location>
        <begin position="499"/>
        <end position="513"/>
    </location>
</feature>
<evidence type="ECO:0000256" key="7">
    <source>
        <dbReference type="ARBA" id="ARBA00022536"/>
    </source>
</evidence>
<dbReference type="Pfam" id="PF23105">
    <property type="entry name" value="EGF_integrin"/>
    <property type="match status" value="1"/>
</dbReference>
<dbReference type="GO" id="GO:0030027">
    <property type="term" value="C:lamellipodium"/>
    <property type="evidence" value="ECO:0007669"/>
    <property type="project" value="UniProtKB-SubCell"/>
</dbReference>
<evidence type="ECO:0000256" key="20">
    <source>
        <dbReference type="ARBA" id="ARBA00023136"/>
    </source>
</evidence>
<protein>
    <recommendedName>
        <fullName evidence="26">Integrin beta</fullName>
    </recommendedName>
</protein>
<feature type="disulfide bond" evidence="25">
    <location>
        <begin position="42"/>
        <end position="73"/>
    </location>
</feature>
<dbReference type="Gene3D" id="2.10.25.10">
    <property type="entry name" value="Laminin"/>
    <property type="match status" value="4"/>
</dbReference>
<feature type="disulfide bond" evidence="25">
    <location>
        <begin position="630"/>
        <end position="633"/>
    </location>
</feature>
<dbReference type="GO" id="GO:0046872">
    <property type="term" value="F:metal ion binding"/>
    <property type="evidence" value="ECO:0007669"/>
    <property type="project" value="UniProtKB-KW"/>
</dbReference>
<keyword evidence="6" id="KW-1003">Cell membrane</keyword>
<feature type="disulfide bond" evidence="25">
    <location>
        <begin position="488"/>
        <end position="497"/>
    </location>
</feature>
<dbReference type="InterPro" id="IPR013111">
    <property type="entry name" value="EGF_extracell"/>
</dbReference>
<sequence length="792" mass="86723">MDLKGVLVSAVFGLLCFTITESDAATEGNECTKAAALSCGDCIQVGQQCGWCSSPEYKSSRCDEIQALQDKGCPSISLENPRGNVTINEDRPVTNRRKDIAEKLKSDQITQIQPQKLTLNLRAGEPQKFSLKFKRAEDYPIDLYYLMDLSDSMTQDLQNVKNLGTDLAREMQDLTSDLKLGFGSFLEKLVMPFVMTTPKKLENPCAPLSCAPPFSYRNVLSLTSNGQEFTDAVSRQKTSGNLDSPEGGFDAIMQAVVCKDIGWRNATRLLVFSTDAAFHFAGDGKLAGLVLPNDGKCYLEKNMYTKSAYFDYPTISQLADTLSEHNIQTIFAVNETVYPLYKELSDLIPKSAVGTLSGKSSNVIKLIIDAYNSLSSEVILENSKLPDGVSISFVSRCKNGVTGTGDNGRKCSNISIGDEINFDVTITTKGCPSKGKSETLHIKPLSYNEEVAVVLNYMCECECHKEAIPNSPECHSGNGTLECGICRCNAGRIGRLCECSREEVRTEDLDANCRPGSNKEICSNNGECVCGVCECKTRDNPEEKYEGKFCECDNFSCDRSGGKLCAGNGQCVCGTCICHTNYTGSACECTTDPQPCMAKNKQLCNGRGTCRCGVCSCNDPKYQGPTCELCPSCGGVCGEHKECVKCLMQETGGAQSCPKECYFFSLRKVKKIEDLPPLTNEEFSRCKEQDNNDCFIHFSYATNATGAYMVMVDTPECTSGPELIPIVGGVIGGTVLIGLALLLIWKLLMIIHDRREFAKFEKEKMNAKWDTTQNPIYRSAVTTVVNPKYEGK</sequence>
<evidence type="ECO:0000256" key="2">
    <source>
        <dbReference type="ARBA" id="ARBA00004223"/>
    </source>
</evidence>
<evidence type="ECO:0000256" key="1">
    <source>
        <dbReference type="ARBA" id="ARBA00004199"/>
    </source>
</evidence>
<feature type="disulfide bond" evidence="25">
    <location>
        <begin position="528"/>
        <end position="533"/>
    </location>
</feature>
<evidence type="ECO:0000259" key="30">
    <source>
        <dbReference type="SMART" id="SM00423"/>
    </source>
</evidence>
<feature type="signal peptide" evidence="28">
    <location>
        <begin position="1"/>
        <end position="24"/>
    </location>
</feature>
<keyword evidence="24" id="KW-0966">Cell projection</keyword>
<dbReference type="InterPro" id="IPR057073">
    <property type="entry name" value="EGF_integrin_2"/>
</dbReference>
<feature type="disulfide bond" evidence="25">
    <location>
        <begin position="571"/>
        <end position="576"/>
    </location>
</feature>
<evidence type="ECO:0000256" key="5">
    <source>
        <dbReference type="ARBA" id="ARBA00007449"/>
    </source>
</evidence>
<evidence type="ECO:0000256" key="22">
    <source>
        <dbReference type="ARBA" id="ARBA00023170"/>
    </source>
</evidence>
<dbReference type="GO" id="GO:0045202">
    <property type="term" value="C:synapse"/>
    <property type="evidence" value="ECO:0007669"/>
    <property type="project" value="TreeGrafter"/>
</dbReference>
<dbReference type="FunFam" id="2.10.25.10:FF:000155">
    <property type="entry name" value="Integrin beta"/>
    <property type="match status" value="1"/>
</dbReference>
<evidence type="ECO:0000313" key="33">
    <source>
        <dbReference type="EMBL" id="KAG9278221.1"/>
    </source>
</evidence>
<dbReference type="PRINTS" id="PR01186">
    <property type="entry name" value="INTEGRINB"/>
</dbReference>
<evidence type="ECO:0000256" key="23">
    <source>
        <dbReference type="ARBA" id="ARBA00023180"/>
    </source>
</evidence>
<keyword evidence="12 28" id="KW-0732">Signal</keyword>
<feature type="disulfide bond" evidence="25">
    <location>
        <begin position="483"/>
        <end position="522"/>
    </location>
</feature>
<feature type="disulfide bond" evidence="25">
    <location>
        <begin position="258"/>
        <end position="297"/>
    </location>
</feature>
<dbReference type="PROSITE" id="PS00243">
    <property type="entry name" value="I_EGF_1"/>
    <property type="match status" value="1"/>
</dbReference>
<evidence type="ECO:0000313" key="34">
    <source>
        <dbReference type="Proteomes" id="UP000752171"/>
    </source>
</evidence>
<feature type="disulfide bond" evidence="25">
    <location>
        <begin position="643"/>
        <end position="717"/>
    </location>
</feature>
<dbReference type="InterPro" id="IPR015812">
    <property type="entry name" value="Integrin_bsu"/>
</dbReference>
<keyword evidence="20 27" id="KW-0472">Membrane</keyword>
<dbReference type="PANTHER" id="PTHR10082:SF62">
    <property type="entry name" value="INTEGRIN BETA"/>
    <property type="match status" value="1"/>
</dbReference>
<keyword evidence="15" id="KW-0460">Magnesium</keyword>
<dbReference type="Pfam" id="PF18372">
    <property type="entry name" value="I-EGF_1"/>
    <property type="match status" value="1"/>
</dbReference>
<comment type="subcellular location">
    <subcellularLocation>
        <location evidence="26">Cell membrane</location>
        <topology evidence="26">Single-pass type I membrane protein</topology>
    </subcellularLocation>
    <subcellularLocation>
        <location evidence="3">Cell projection</location>
        <location evidence="3">Invadopodium membrane</location>
        <topology evidence="3">Single-pass type I membrane protein</topology>
    </subcellularLocation>
    <subcellularLocation>
        <location evidence="4">Cell projection</location>
        <location evidence="4">Lamellipodium</location>
    </subcellularLocation>
    <subcellularLocation>
        <location evidence="1">Cell projection</location>
        <location evidence="1">Ruffle membrane</location>
        <topology evidence="1">Single-pass type I membrane protein</topology>
    </subcellularLocation>
    <subcellularLocation>
        <location evidence="2">Melanosome</location>
    </subcellularLocation>
</comment>
<dbReference type="InterPro" id="IPR012896">
    <property type="entry name" value="Integrin_bsu_tail"/>
</dbReference>
<dbReference type="GO" id="GO:0016477">
    <property type="term" value="P:cell migration"/>
    <property type="evidence" value="ECO:0007669"/>
    <property type="project" value="TreeGrafter"/>
</dbReference>
<dbReference type="FunFam" id="2.10.25.10:FF:000075">
    <property type="entry name" value="Integrin beta"/>
    <property type="match status" value="1"/>
</dbReference>
<dbReference type="GO" id="GO:0098609">
    <property type="term" value="P:cell-cell adhesion"/>
    <property type="evidence" value="ECO:0007669"/>
    <property type="project" value="TreeGrafter"/>
</dbReference>
<dbReference type="InterPro" id="IPR016201">
    <property type="entry name" value="PSI"/>
</dbReference>
<feature type="disulfide bond" evidence="25">
    <location>
        <begin position="589"/>
        <end position="596"/>
    </location>
</feature>
<dbReference type="GO" id="GO:0001968">
    <property type="term" value="F:fibronectin binding"/>
    <property type="evidence" value="ECO:0007669"/>
    <property type="project" value="TreeGrafter"/>
</dbReference>
<dbReference type="AlphaFoldDB" id="A0A8T2MBI0"/>
<gene>
    <name evidence="33" type="primary">ITGB1</name>
    <name evidence="33" type="ORF">AMEX_G6052</name>
</gene>
<feature type="disulfide bond" evidence="25">
    <location>
        <begin position="612"/>
        <end position="661"/>
    </location>
</feature>
<feature type="disulfide bond" evidence="25">
    <location>
        <begin position="617"/>
        <end position="627"/>
    </location>
</feature>
<dbReference type="InterPro" id="IPR002369">
    <property type="entry name" value="Integrin_bsu_VWA"/>
</dbReference>
<dbReference type="SUPFAM" id="SSF69179">
    <property type="entry name" value="Integrin domains"/>
    <property type="match status" value="1"/>
</dbReference>
<dbReference type="InterPro" id="IPR036349">
    <property type="entry name" value="Integrin_bsu_tail_dom_sf"/>
</dbReference>
<keyword evidence="9" id="KW-0597">Phosphoprotein</keyword>
<feature type="transmembrane region" description="Helical" evidence="27">
    <location>
        <begin position="723"/>
        <end position="745"/>
    </location>
</feature>
<keyword evidence="10 26" id="KW-0812">Transmembrane</keyword>
<evidence type="ECO:0000256" key="8">
    <source>
        <dbReference type="ARBA" id="ARBA00022541"/>
    </source>
</evidence>
<dbReference type="InterPro" id="IPR036465">
    <property type="entry name" value="vWFA_dom_sf"/>
</dbReference>
<keyword evidence="21 25" id="KW-1015">Disulfide bond</keyword>
<dbReference type="Pfam" id="PF00362">
    <property type="entry name" value="Integrin_beta"/>
    <property type="match status" value="1"/>
</dbReference>
<feature type="domain" description="Integrin beta subunit tail" evidence="32">
    <location>
        <begin position="637"/>
        <end position="722"/>
    </location>
</feature>
<keyword evidence="17" id="KW-0965">Cell junction</keyword>
<dbReference type="EMBL" id="JAICCE010000004">
    <property type="protein sequence ID" value="KAG9278221.1"/>
    <property type="molecule type" value="Genomic_DNA"/>
</dbReference>
<dbReference type="PROSITE" id="PS52047">
    <property type="entry name" value="I_EGF_2"/>
    <property type="match status" value="4"/>
</dbReference>
<dbReference type="Pfam" id="PF08725">
    <property type="entry name" value="Integrin_b_cyt"/>
    <property type="match status" value="1"/>
</dbReference>
<evidence type="ECO:0000256" key="12">
    <source>
        <dbReference type="ARBA" id="ARBA00022729"/>
    </source>
</evidence>
<dbReference type="SMART" id="SM01242">
    <property type="entry name" value="Integrin_B_tail"/>
    <property type="match status" value="1"/>
</dbReference>
<feature type="disulfide bond" evidence="25">
    <location>
        <begin position="578"/>
        <end position="587"/>
    </location>
</feature>
<feature type="disulfide bond" evidence="25">
    <location>
        <begin position="637"/>
        <end position="646"/>
    </location>
</feature>
<dbReference type="PANTHER" id="PTHR10082">
    <property type="entry name" value="INTEGRIN BETA SUBUNIT"/>
    <property type="match status" value="1"/>
</dbReference>
<evidence type="ECO:0000256" key="17">
    <source>
        <dbReference type="ARBA" id="ARBA00022949"/>
    </source>
</evidence>
<feature type="domain" description="Integrin beta subunit cytoplasmic" evidence="31">
    <location>
        <begin position="746"/>
        <end position="792"/>
    </location>
</feature>
<keyword evidence="18 27" id="KW-1133">Transmembrane helix</keyword>
<feature type="disulfide bond" evidence="25">
    <location>
        <begin position="535"/>
        <end position="550"/>
    </location>
</feature>
<dbReference type="InterPro" id="IPR032695">
    <property type="entry name" value="Integrin_dom_sf"/>
</dbReference>
<feature type="disulfide bond" evidence="25">
    <location>
        <begin position="610"/>
        <end position="615"/>
    </location>
</feature>
<dbReference type="GO" id="GO:0098639">
    <property type="term" value="F:collagen binding involved in cell-matrix adhesion"/>
    <property type="evidence" value="ECO:0007669"/>
    <property type="project" value="TreeGrafter"/>
</dbReference>
<dbReference type="GO" id="GO:0008305">
    <property type="term" value="C:integrin complex"/>
    <property type="evidence" value="ECO:0007669"/>
    <property type="project" value="TreeGrafter"/>
</dbReference>
<evidence type="ECO:0000256" key="15">
    <source>
        <dbReference type="ARBA" id="ARBA00022842"/>
    </source>
</evidence>
<dbReference type="FunFam" id="1.20.5.100:FF:000002">
    <property type="entry name" value="Integrin beta"/>
    <property type="match status" value="1"/>
</dbReference>
<evidence type="ECO:0000259" key="29">
    <source>
        <dbReference type="SMART" id="SM00187"/>
    </source>
</evidence>
<evidence type="ECO:0000256" key="18">
    <source>
        <dbReference type="ARBA" id="ARBA00022989"/>
    </source>
</evidence>
<feature type="disulfide bond" evidence="25">
    <location>
        <begin position="474"/>
        <end position="486"/>
    </location>
</feature>
<feature type="disulfide bond" evidence="25">
    <location>
        <begin position="530"/>
        <end position="565"/>
    </location>
</feature>
<dbReference type="InterPro" id="IPR057243">
    <property type="entry name" value="Integrin_I-EGF_CS"/>
</dbReference>
<dbReference type="InterPro" id="IPR033760">
    <property type="entry name" value="Integrin_beta_N"/>
</dbReference>
<evidence type="ECO:0000256" key="11">
    <source>
        <dbReference type="ARBA" id="ARBA00022723"/>
    </source>
</evidence>
<evidence type="ECO:0000256" key="25">
    <source>
        <dbReference type="PIRSR" id="PIRSR002512-1"/>
    </source>
</evidence>
<organism evidence="33 34">
    <name type="scientific">Astyanax mexicanus</name>
    <name type="common">Blind cave fish</name>
    <name type="synonym">Astyanax fasciatus mexicanus</name>
    <dbReference type="NCBI Taxonomy" id="7994"/>
    <lineage>
        <taxon>Eukaryota</taxon>
        <taxon>Metazoa</taxon>
        <taxon>Chordata</taxon>
        <taxon>Craniata</taxon>
        <taxon>Vertebrata</taxon>
        <taxon>Euteleostomi</taxon>
        <taxon>Actinopterygii</taxon>
        <taxon>Neopterygii</taxon>
        <taxon>Teleostei</taxon>
        <taxon>Ostariophysi</taxon>
        <taxon>Characiformes</taxon>
        <taxon>Characoidei</taxon>
        <taxon>Acestrorhamphidae</taxon>
        <taxon>Acestrorhamphinae</taxon>
        <taxon>Astyanax</taxon>
    </lineage>
</organism>
<reference evidence="33 34" key="1">
    <citation type="submission" date="2021-07" db="EMBL/GenBank/DDBJ databases">
        <authorList>
            <person name="Imarazene B."/>
            <person name="Zahm M."/>
            <person name="Klopp C."/>
            <person name="Cabau C."/>
            <person name="Beille S."/>
            <person name="Jouanno E."/>
            <person name="Castinel A."/>
            <person name="Lluch J."/>
            <person name="Gil L."/>
            <person name="Kuchtly C."/>
            <person name="Lopez Roques C."/>
            <person name="Donnadieu C."/>
            <person name="Parrinello H."/>
            <person name="Journot L."/>
            <person name="Du K."/>
            <person name="Schartl M."/>
            <person name="Retaux S."/>
            <person name="Guiguen Y."/>
        </authorList>
    </citation>
    <scope>NUCLEOTIDE SEQUENCE [LARGE SCALE GENOMIC DNA]</scope>
    <source>
        <strain evidence="33">Pach_M1</strain>
        <tissue evidence="33">Testis</tissue>
    </source>
</reference>
<evidence type="ECO:0000256" key="4">
    <source>
        <dbReference type="ARBA" id="ARBA00004510"/>
    </source>
</evidence>
<keyword evidence="14" id="KW-0106">Calcium</keyword>
<evidence type="ECO:0000256" key="9">
    <source>
        <dbReference type="ARBA" id="ARBA00022553"/>
    </source>
</evidence>
<evidence type="ECO:0000256" key="21">
    <source>
        <dbReference type="ARBA" id="ARBA00023157"/>
    </source>
</evidence>
<dbReference type="FunFam" id="3.40.50.410:FF:000002">
    <property type="entry name" value="Integrin beta"/>
    <property type="match status" value="1"/>
</dbReference>
<keyword evidence="7" id="KW-0245">EGF-like domain</keyword>
<dbReference type="Pfam" id="PF17205">
    <property type="entry name" value="PSI_integrin"/>
    <property type="match status" value="1"/>
</dbReference>
<accession>A0A8T2MBI0</accession>
<keyword evidence="8" id="KW-0517">Myogenesis</keyword>
<evidence type="ECO:0000256" key="13">
    <source>
        <dbReference type="ARBA" id="ARBA00022737"/>
    </source>
</evidence>
<dbReference type="SUPFAM" id="SSF103575">
    <property type="entry name" value="Plexin repeat"/>
    <property type="match status" value="1"/>
</dbReference>
<name>A0A8T2MBI0_ASTMX</name>
<dbReference type="SUPFAM" id="SSF53300">
    <property type="entry name" value="vWA-like"/>
    <property type="match status" value="1"/>
</dbReference>
<dbReference type="Proteomes" id="UP000752171">
    <property type="component" value="Unassembled WGS sequence"/>
</dbReference>
<dbReference type="Gene3D" id="3.30.1680.10">
    <property type="entry name" value="ligand-binding face of the semaphorins, domain 2"/>
    <property type="match status" value="1"/>
</dbReference>
<evidence type="ECO:0000256" key="19">
    <source>
        <dbReference type="ARBA" id="ARBA00023037"/>
    </source>
</evidence>
<evidence type="ECO:0000256" key="3">
    <source>
        <dbReference type="ARBA" id="ARBA00004297"/>
    </source>
</evidence>
<dbReference type="Gene3D" id="3.40.50.410">
    <property type="entry name" value="von Willebrand factor, type A domain"/>
    <property type="match status" value="1"/>
</dbReference>
<dbReference type="SMART" id="SM00423">
    <property type="entry name" value="PSI"/>
    <property type="match status" value="1"/>
</dbReference>
<feature type="disulfide bond" evidence="25">
    <location>
        <begin position="431"/>
        <end position="686"/>
    </location>
</feature>
<dbReference type="GO" id="GO:0005178">
    <property type="term" value="F:integrin binding"/>
    <property type="evidence" value="ECO:0007669"/>
    <property type="project" value="TreeGrafter"/>
</dbReference>
<keyword evidence="11" id="KW-0479">Metal-binding</keyword>
<feature type="disulfide bond" evidence="25">
    <location>
        <begin position="459"/>
        <end position="463"/>
    </location>
</feature>
<dbReference type="Gene3D" id="2.60.40.1510">
    <property type="entry name" value="ntegrin, alpha v. Chain A, domain 3"/>
    <property type="match status" value="1"/>
</dbReference>
<dbReference type="InterPro" id="IPR014836">
    <property type="entry name" value="Integrin_bsu_cyt_dom"/>
</dbReference>
<dbReference type="GO" id="GO:0019960">
    <property type="term" value="F:C-X3-C chemokine binding"/>
    <property type="evidence" value="ECO:0007669"/>
    <property type="project" value="TreeGrafter"/>
</dbReference>
<feature type="chain" id="PRO_5035934076" description="Integrin beta" evidence="28">
    <location>
        <begin position="25"/>
        <end position="792"/>
    </location>
</feature>
<dbReference type="OrthoDB" id="410592at2759"/>
<feature type="domain" description="Integrin beta subunit VWA" evidence="29">
    <location>
        <begin position="38"/>
        <end position="461"/>
    </location>
</feature>
<evidence type="ECO:0000256" key="10">
    <source>
        <dbReference type="ARBA" id="ARBA00022692"/>
    </source>
</evidence>
<keyword evidence="23" id="KW-0325">Glycoprotein</keyword>
<comment type="caution">
    <text evidence="33">The sequence shown here is derived from an EMBL/GenBank/DDBJ whole genome shotgun (WGS) entry which is preliminary data.</text>
</comment>
<dbReference type="GO" id="GO:0042470">
    <property type="term" value="C:melanosome"/>
    <property type="evidence" value="ECO:0007669"/>
    <property type="project" value="UniProtKB-SubCell"/>
</dbReference>
<dbReference type="GO" id="GO:0007229">
    <property type="term" value="P:integrin-mediated signaling pathway"/>
    <property type="evidence" value="ECO:0007669"/>
    <property type="project" value="UniProtKB-KW"/>
</dbReference>
<dbReference type="PIRSF" id="PIRSF002512">
    <property type="entry name" value="Integrin_B"/>
    <property type="match status" value="1"/>
</dbReference>
<evidence type="ECO:0000256" key="27">
    <source>
        <dbReference type="SAM" id="Phobius"/>
    </source>
</evidence>
<keyword evidence="22" id="KW-0675">Receptor</keyword>
<dbReference type="SUPFAM" id="SSF57196">
    <property type="entry name" value="EGF/Laminin"/>
    <property type="match status" value="2"/>
</dbReference>
<feature type="disulfide bond" evidence="25">
    <location>
        <begin position="205"/>
        <end position="210"/>
    </location>
</feature>
<dbReference type="GO" id="GO:0009986">
    <property type="term" value="C:cell surface"/>
    <property type="evidence" value="ECO:0007669"/>
    <property type="project" value="TreeGrafter"/>
</dbReference>
<comment type="similarity">
    <text evidence="5 26">Belongs to the integrin beta chain family.</text>
</comment>
<feature type="domain" description="PSI" evidence="30">
    <location>
        <begin position="30"/>
        <end position="74"/>
    </location>
</feature>
<keyword evidence="16 26" id="KW-0130">Cell adhesion</keyword>